<organism evidence="2 3">
    <name type="scientific">Streptomyces botrytidirepellens</name>
    <dbReference type="NCBI Taxonomy" id="2486417"/>
    <lineage>
        <taxon>Bacteria</taxon>
        <taxon>Bacillati</taxon>
        <taxon>Actinomycetota</taxon>
        <taxon>Actinomycetes</taxon>
        <taxon>Kitasatosporales</taxon>
        <taxon>Streptomycetaceae</taxon>
        <taxon>Streptomyces</taxon>
    </lineage>
</organism>
<feature type="chain" id="PRO_5018327386" description="Secreted protein" evidence="1">
    <location>
        <begin position="32"/>
        <end position="153"/>
    </location>
</feature>
<gene>
    <name evidence="2" type="ORF">EEJ42_49185</name>
</gene>
<accession>A0A3M8SBY9</accession>
<evidence type="ECO:0000256" key="1">
    <source>
        <dbReference type="SAM" id="SignalP"/>
    </source>
</evidence>
<dbReference type="AlphaFoldDB" id="A0A3M8SBY9"/>
<protein>
    <recommendedName>
        <fullName evidence="4">Secreted protein</fullName>
    </recommendedName>
</protein>
<sequence>MNRKSRMIGRTLTAVVAVSVLGAISASPASAAAHWANGAYTGQHNWKSDLYLRGGLEAGSGEIRVDWTGGKVGIRGYAFDASPDGRGTLVRVSYDYYSGGAWHHASKKTAAKAAGAFKMTNFAKHSTLSVKNLHAQVCLYNSRGQTSWCGPVR</sequence>
<evidence type="ECO:0008006" key="4">
    <source>
        <dbReference type="Google" id="ProtNLM"/>
    </source>
</evidence>
<name>A0A3M8SBY9_9ACTN</name>
<proteinExistence type="predicted"/>
<reference evidence="2 3" key="1">
    <citation type="submission" date="2018-11" db="EMBL/GenBank/DDBJ databases">
        <title>The Potential of Streptomyces as Biocontrol Agents against the Tomato grey mould, Botrytis cinerea (Gray mold) Frontiers in Microbiology.</title>
        <authorList>
            <person name="Li D."/>
        </authorList>
    </citation>
    <scope>NUCLEOTIDE SEQUENCE [LARGE SCALE GENOMIC DNA]</scope>
    <source>
        <strain evidence="2 3">NEAU-LD23</strain>
    </source>
</reference>
<dbReference type="EMBL" id="RIBZ01000882">
    <property type="protein sequence ID" value="RNF78175.1"/>
    <property type="molecule type" value="Genomic_DNA"/>
</dbReference>
<evidence type="ECO:0000313" key="2">
    <source>
        <dbReference type="EMBL" id="RNF78175.1"/>
    </source>
</evidence>
<evidence type="ECO:0000313" key="3">
    <source>
        <dbReference type="Proteomes" id="UP000275401"/>
    </source>
</evidence>
<feature type="signal peptide" evidence="1">
    <location>
        <begin position="1"/>
        <end position="31"/>
    </location>
</feature>
<keyword evidence="1" id="KW-0732">Signal</keyword>
<dbReference type="Proteomes" id="UP000275401">
    <property type="component" value="Unassembled WGS sequence"/>
</dbReference>
<dbReference type="RefSeq" id="WP_123108638.1">
    <property type="nucleotide sequence ID" value="NZ_RIBZ01000882.1"/>
</dbReference>
<comment type="caution">
    <text evidence="2">The sequence shown here is derived from an EMBL/GenBank/DDBJ whole genome shotgun (WGS) entry which is preliminary data.</text>
</comment>
<keyword evidence="3" id="KW-1185">Reference proteome</keyword>